<dbReference type="GO" id="GO:0005743">
    <property type="term" value="C:mitochondrial inner membrane"/>
    <property type="evidence" value="ECO:0007669"/>
    <property type="project" value="UniProtKB-SubCell"/>
</dbReference>
<organism evidence="10 11">
    <name type="scientific">Pseudocercospora musae</name>
    <dbReference type="NCBI Taxonomy" id="113226"/>
    <lineage>
        <taxon>Eukaryota</taxon>
        <taxon>Fungi</taxon>
        <taxon>Dikarya</taxon>
        <taxon>Ascomycota</taxon>
        <taxon>Pezizomycotina</taxon>
        <taxon>Dothideomycetes</taxon>
        <taxon>Dothideomycetidae</taxon>
        <taxon>Mycosphaerellales</taxon>
        <taxon>Mycosphaerellaceae</taxon>
        <taxon>Pseudocercospora</taxon>
    </lineage>
</organism>
<evidence type="ECO:0000256" key="6">
    <source>
        <dbReference type="ARBA" id="ARBA00023128"/>
    </source>
</evidence>
<keyword evidence="4 8" id="KW-0999">Mitochondrion inner membrane</keyword>
<dbReference type="GO" id="GO:0140053">
    <property type="term" value="P:mitochondrial gene expression"/>
    <property type="evidence" value="ECO:0007669"/>
    <property type="project" value="UniProtKB-UniRule"/>
</dbReference>
<evidence type="ECO:0000256" key="4">
    <source>
        <dbReference type="ARBA" id="ARBA00022792"/>
    </source>
</evidence>
<evidence type="ECO:0000256" key="2">
    <source>
        <dbReference type="ARBA" id="ARBA00004443"/>
    </source>
</evidence>
<evidence type="ECO:0000256" key="9">
    <source>
        <dbReference type="SAM" id="MobiDB-lite"/>
    </source>
</evidence>
<dbReference type="Gene3D" id="3.30.460.10">
    <property type="entry name" value="Beta Polymerase, domain 2"/>
    <property type="match status" value="1"/>
</dbReference>
<comment type="function">
    <text evidence="1">Probable mitochondrial mRNA stabilization factor.</text>
</comment>
<keyword evidence="11" id="KW-1185">Reference proteome</keyword>
<dbReference type="OrthoDB" id="434144at2759"/>
<reference evidence="10 11" key="1">
    <citation type="submission" date="2015-07" db="EMBL/GenBank/DDBJ databases">
        <title>Comparative genomics of the Sigatoka disease complex on banana suggests a link between parallel evolutionary changes in Pseudocercospora fijiensis and Pseudocercospora eumusae and increased virulence on the banana host.</title>
        <authorList>
            <person name="Chang T.-C."/>
            <person name="Salvucci A."/>
            <person name="Crous P.W."/>
            <person name="Stergiopoulos I."/>
        </authorList>
    </citation>
    <scope>NUCLEOTIDE SEQUENCE [LARGE SCALE GENOMIC DNA]</scope>
    <source>
        <strain evidence="10 11">CBS 116634</strain>
    </source>
</reference>
<evidence type="ECO:0000256" key="8">
    <source>
        <dbReference type="RuleBase" id="RU367062"/>
    </source>
</evidence>
<evidence type="ECO:0000256" key="7">
    <source>
        <dbReference type="ARBA" id="ARBA00023136"/>
    </source>
</evidence>
<comment type="function">
    <text evidence="8">Mitochondrial mRNA stabilization factor.</text>
</comment>
<feature type="region of interest" description="Disordered" evidence="9">
    <location>
        <begin position="348"/>
        <end position="389"/>
    </location>
</feature>
<dbReference type="Proteomes" id="UP000073492">
    <property type="component" value="Unassembled WGS sequence"/>
</dbReference>
<dbReference type="GO" id="GO:0048255">
    <property type="term" value="P:mRNA stabilization"/>
    <property type="evidence" value="ECO:0007669"/>
    <property type="project" value="TreeGrafter"/>
</dbReference>
<evidence type="ECO:0000313" key="10">
    <source>
        <dbReference type="EMBL" id="KXT12024.1"/>
    </source>
</evidence>
<feature type="compositionally biased region" description="Polar residues" evidence="9">
    <location>
        <begin position="377"/>
        <end position="389"/>
    </location>
</feature>
<comment type="caution">
    <text evidence="10">The sequence shown here is derived from an EMBL/GenBank/DDBJ whole genome shotgun (WGS) entry which is preliminary data.</text>
</comment>
<gene>
    <name evidence="10" type="ORF">AC579_4641</name>
</gene>
<feature type="region of interest" description="Disordered" evidence="9">
    <location>
        <begin position="49"/>
        <end position="122"/>
    </location>
</feature>
<feature type="compositionally biased region" description="Basic and acidic residues" evidence="9">
    <location>
        <begin position="86"/>
        <end position="99"/>
    </location>
</feature>
<dbReference type="InterPro" id="IPR040152">
    <property type="entry name" value="Atp25"/>
</dbReference>
<evidence type="ECO:0000256" key="3">
    <source>
        <dbReference type="ARBA" id="ARBA00010787"/>
    </source>
</evidence>
<dbReference type="InterPro" id="IPR043519">
    <property type="entry name" value="NT_sf"/>
</dbReference>
<comment type="subcellular location">
    <subcellularLocation>
        <location evidence="2 8">Mitochondrion inner membrane</location>
        <topology evidence="2 8">Peripheral membrane protein</topology>
        <orientation evidence="2 8">Matrix side</orientation>
    </subcellularLocation>
</comment>
<comment type="similarity">
    <text evidence="3 8">Belongs to the ATP25 family.</text>
</comment>
<evidence type="ECO:0000313" key="11">
    <source>
        <dbReference type="Proteomes" id="UP000073492"/>
    </source>
</evidence>
<dbReference type="PANTHER" id="PTHR28087">
    <property type="entry name" value="ATPASE SYNTHESIS PROTEIN 25, MITOCHONDRIAL"/>
    <property type="match status" value="1"/>
</dbReference>
<dbReference type="FunFam" id="3.30.460.10:FF:000044">
    <property type="entry name" value="ATPase synthesis protein 25, mitochondrial"/>
    <property type="match status" value="1"/>
</dbReference>
<dbReference type="AlphaFoldDB" id="A0A139IBG8"/>
<keyword evidence="7 8" id="KW-0472">Membrane</keyword>
<dbReference type="PANTHER" id="PTHR28087:SF1">
    <property type="entry name" value="ATPASE SYNTHESIS PROTEIN 25, MITOCHONDRIAL"/>
    <property type="match status" value="1"/>
</dbReference>
<evidence type="ECO:0000256" key="5">
    <source>
        <dbReference type="ARBA" id="ARBA00022946"/>
    </source>
</evidence>
<protein>
    <recommendedName>
        <fullName evidence="8">ATPase synthesis protein 25</fullName>
    </recommendedName>
</protein>
<keyword evidence="5 8" id="KW-0809">Transit peptide</keyword>
<dbReference type="STRING" id="113226.A0A139IBG8"/>
<name>A0A139IBG8_9PEZI</name>
<proteinExistence type="inferred from homology"/>
<accession>A0A139IBG8</accession>
<evidence type="ECO:0000256" key="1">
    <source>
        <dbReference type="ARBA" id="ARBA00003470"/>
    </source>
</evidence>
<dbReference type="EMBL" id="LFZO01000169">
    <property type="protein sequence ID" value="KXT12024.1"/>
    <property type="molecule type" value="Genomic_DNA"/>
</dbReference>
<sequence length="389" mass="43260">MIMALPATAARNLACVNCRQWVMRSLIASIGGSALTLTPPPVPRRTFASSRARCNEARGPIQQAEKDDRPLNDLNADFSSSIGHQFESKPRNMEAKVVPEPEAAEPGWEPEEEESHAEQIEEAKPETPYVPWYLRVESPIAQQESNPLDRQKIPDIPDHSPELLEPLIQRVSVELGMDDLALLDLRELDPPPALGANLFMIVGTARSEKHLHVSADKLCRWLRTEYHMTPFADGLLGRQELKVRMRRRAKKSKLLSAVGAKSTASTELDEGIRTGWVCVNVGRVEGGELPKTEGDIEAEEEIVGFGTRTTGSHIVVQLMTEEKRAEIDLEKLWSDLLWRSNKTKEEQLKKAKEEEAAAMASSGLDQSDSKMMIDPSIDTSSTSEAQVRI</sequence>
<keyword evidence="6 8" id="KW-0496">Mitochondrion</keyword>